<sequence>MNDTQVNRDRYVEAITKLLEKANLRKLRLIWIYVERMTRTN</sequence>
<reference evidence="1 2" key="1">
    <citation type="submission" date="2024-03" db="EMBL/GenBank/DDBJ databases">
        <title>Human intestinal bacterial collection.</title>
        <authorList>
            <person name="Pauvert C."/>
            <person name="Hitch T.C.A."/>
            <person name="Clavel T."/>
        </authorList>
    </citation>
    <scope>NUCLEOTIDE SEQUENCE [LARGE SCALE GENOMIC DNA]</scope>
    <source>
        <strain evidence="1 2">CLA-JM-H7-B</strain>
    </source>
</reference>
<evidence type="ECO:0000313" key="1">
    <source>
        <dbReference type="EMBL" id="MEQ2377014.1"/>
    </source>
</evidence>
<dbReference type="EMBL" id="JBBMEP010000009">
    <property type="protein sequence ID" value="MEQ2377014.1"/>
    <property type="molecule type" value="Genomic_DNA"/>
</dbReference>
<organism evidence="1 2">
    <name type="scientific">Faecalibacterium faecis</name>
    <dbReference type="NCBI Taxonomy" id="3133157"/>
    <lineage>
        <taxon>Bacteria</taxon>
        <taxon>Bacillati</taxon>
        <taxon>Bacillota</taxon>
        <taxon>Clostridia</taxon>
        <taxon>Eubacteriales</taxon>
        <taxon>Oscillospiraceae</taxon>
        <taxon>Faecalibacterium</taxon>
    </lineage>
</organism>
<comment type="caution">
    <text evidence="1">The sequence shown here is derived from an EMBL/GenBank/DDBJ whole genome shotgun (WGS) entry which is preliminary data.</text>
</comment>
<accession>A0ABV1BQ99</accession>
<gene>
    <name evidence="1" type="ORF">WMO17_06495</name>
</gene>
<proteinExistence type="predicted"/>
<evidence type="ECO:0000313" key="2">
    <source>
        <dbReference type="Proteomes" id="UP001496146"/>
    </source>
</evidence>
<keyword evidence="2" id="KW-1185">Reference proteome</keyword>
<name>A0ABV1BQ99_9FIRM</name>
<protein>
    <submittedName>
        <fullName evidence="1">Uncharacterized protein</fullName>
    </submittedName>
</protein>
<dbReference type="RefSeq" id="WP_349137712.1">
    <property type="nucleotide sequence ID" value="NZ_JBBMEP010000009.1"/>
</dbReference>
<dbReference type="Proteomes" id="UP001496146">
    <property type="component" value="Unassembled WGS sequence"/>
</dbReference>